<feature type="chain" id="PRO_5045918500" evidence="1">
    <location>
        <begin position="29"/>
        <end position="322"/>
    </location>
</feature>
<keyword evidence="1" id="KW-0732">Signal</keyword>
<comment type="caution">
    <text evidence="2">The sequence shown here is derived from an EMBL/GenBank/DDBJ whole genome shotgun (WGS) entry which is preliminary data.</text>
</comment>
<evidence type="ECO:0000313" key="2">
    <source>
        <dbReference type="EMBL" id="MDI9238526.1"/>
    </source>
</evidence>
<organism evidence="2 3">
    <name type="scientific">Lysobacter stagni</name>
    <dbReference type="NCBI Taxonomy" id="3045172"/>
    <lineage>
        <taxon>Bacteria</taxon>
        <taxon>Pseudomonadati</taxon>
        <taxon>Pseudomonadota</taxon>
        <taxon>Gammaproteobacteria</taxon>
        <taxon>Lysobacterales</taxon>
        <taxon>Lysobacteraceae</taxon>
        <taxon>Lysobacter</taxon>
    </lineage>
</organism>
<sequence length="322" mass="33387">MKGGKTHVVVAAGTLGLSVLLGTGPALAGADREGAKRVDMPVCDTRLGSISVIEPEDSVDWWSGQQLPAPSKLIKAFVNQSGCFTLVDRGAGLDAALAERELSYGGELRAQSNVGKGQVRAADYVLVPDLVARNENAGGASLVAGLLGAVVGGDAGSILASMDFRKKTADVVLTLTDVRSSEQVATVDGSAKKSDVSLGGATLWHGTRPGGIGLSGYTNTEIGRVIALAYLQAYAGLVEQMRGRNGAPSADNAQRAVTVIKPARLFTTAAGTKVVRGLDAGMMLYPTGNKDGVMWEAEDEFGNKGWVSSTLLELSKRDPRDS</sequence>
<keyword evidence="3" id="KW-1185">Reference proteome</keyword>
<dbReference type="Pfam" id="PF03783">
    <property type="entry name" value="CsgG"/>
    <property type="match status" value="1"/>
</dbReference>
<feature type="signal peptide" evidence="1">
    <location>
        <begin position="1"/>
        <end position="28"/>
    </location>
</feature>
<accession>A0ABT6XEF3</accession>
<name>A0ABT6XEF3_9GAMM</name>
<proteinExistence type="predicted"/>
<dbReference type="RefSeq" id="WP_283211982.1">
    <property type="nucleotide sequence ID" value="NZ_JASGBI010000001.1"/>
</dbReference>
<dbReference type="EMBL" id="JASGBI010000001">
    <property type="protein sequence ID" value="MDI9238526.1"/>
    <property type="molecule type" value="Genomic_DNA"/>
</dbReference>
<reference evidence="2 3" key="1">
    <citation type="submission" date="2023-05" db="EMBL/GenBank/DDBJ databases">
        <title>Lysobacter sp. strain LF1 Genome sequencing and assembly.</title>
        <authorList>
            <person name="Jung Y."/>
        </authorList>
    </citation>
    <scope>NUCLEOTIDE SEQUENCE [LARGE SCALE GENOMIC DNA]</scope>
    <source>
        <strain evidence="2 3">LF1</strain>
    </source>
</reference>
<protein>
    <submittedName>
        <fullName evidence="2">CsgG/HfaB family protein</fullName>
    </submittedName>
</protein>
<evidence type="ECO:0000256" key="1">
    <source>
        <dbReference type="SAM" id="SignalP"/>
    </source>
</evidence>
<dbReference type="Proteomes" id="UP001321580">
    <property type="component" value="Unassembled WGS sequence"/>
</dbReference>
<gene>
    <name evidence="2" type="ORF">QLQ15_06315</name>
</gene>
<evidence type="ECO:0000313" key="3">
    <source>
        <dbReference type="Proteomes" id="UP001321580"/>
    </source>
</evidence>
<dbReference type="InterPro" id="IPR005534">
    <property type="entry name" value="Curli_assmbl/transp-comp_CsgG"/>
</dbReference>